<dbReference type="AlphaFoldDB" id="A0A3A9AZZ9"/>
<dbReference type="Pfam" id="PF01522">
    <property type="entry name" value="Polysacc_deac_1"/>
    <property type="match status" value="1"/>
</dbReference>
<evidence type="ECO:0000256" key="1">
    <source>
        <dbReference type="ARBA" id="ARBA00004613"/>
    </source>
</evidence>
<feature type="domain" description="NodB homology" evidence="3">
    <location>
        <begin position="4"/>
        <end position="255"/>
    </location>
</feature>
<dbReference type="EMBL" id="RAYQ01000003">
    <property type="protein sequence ID" value="RKI93131.1"/>
    <property type="molecule type" value="Genomic_DNA"/>
</dbReference>
<dbReference type="SUPFAM" id="SSF88713">
    <property type="entry name" value="Glycoside hydrolase/deacetylase"/>
    <property type="match status" value="1"/>
</dbReference>
<dbReference type="InterPro" id="IPR051398">
    <property type="entry name" value="Polysacch_Deacetylase"/>
</dbReference>
<gene>
    <name evidence="4" type="ORF">D7V94_03845</name>
</gene>
<sequence length="255" mass="29564">MGKKFFTWNFDDGLEEDKEIIRILKSCNMGATFNLNSGLFGKRQMIGRIGNLGVKEIPQSKYNADKKTILKYSIHYRIPEDEIEQVYGGFEVASHTADHVDLTKLAPMESRWQVEEDQRVMGEIFQQPVVGFAYPFGRRNERTKKLLREIGIQYARTMQMAKDFRFPEDSMELPVTGWIAKKNTLAVMQKFVESESEEDQIFLMFAHGYELDFNTKECNFDMFQRICDMVASREDILCCSTGDAFRYHTNGGAYV</sequence>
<dbReference type="InterPro" id="IPR011330">
    <property type="entry name" value="Glyco_hydro/deAcase_b/a-brl"/>
</dbReference>
<dbReference type="PANTHER" id="PTHR34216:SF3">
    <property type="entry name" value="POLY-BETA-1,6-N-ACETYL-D-GLUCOSAMINE N-DEACETYLASE"/>
    <property type="match status" value="1"/>
</dbReference>
<comment type="caution">
    <text evidence="4">The sequence shown here is derived from an EMBL/GenBank/DDBJ whole genome shotgun (WGS) entry which is preliminary data.</text>
</comment>
<evidence type="ECO:0000256" key="2">
    <source>
        <dbReference type="ARBA" id="ARBA00022729"/>
    </source>
</evidence>
<dbReference type="Gene3D" id="3.20.20.370">
    <property type="entry name" value="Glycoside hydrolase/deacetylase"/>
    <property type="match status" value="1"/>
</dbReference>
<dbReference type="GO" id="GO:0005975">
    <property type="term" value="P:carbohydrate metabolic process"/>
    <property type="evidence" value="ECO:0007669"/>
    <property type="project" value="InterPro"/>
</dbReference>
<protein>
    <recommendedName>
        <fullName evidence="3">NodB homology domain-containing protein</fullName>
    </recommendedName>
</protein>
<dbReference type="InterPro" id="IPR002509">
    <property type="entry name" value="NODB_dom"/>
</dbReference>
<comment type="subcellular location">
    <subcellularLocation>
        <location evidence="1">Secreted</location>
    </subcellularLocation>
</comment>
<proteinExistence type="predicted"/>
<organism evidence="4 5">
    <name type="scientific">Parablautia intestinalis</name>
    <dbReference type="NCBI Taxonomy" id="2320100"/>
    <lineage>
        <taxon>Bacteria</taxon>
        <taxon>Bacillati</taxon>
        <taxon>Bacillota</taxon>
        <taxon>Clostridia</taxon>
        <taxon>Lachnospirales</taxon>
        <taxon>Lachnospiraceae</taxon>
        <taxon>Parablautia</taxon>
    </lineage>
</organism>
<dbReference type="PANTHER" id="PTHR34216">
    <property type="match status" value="1"/>
</dbReference>
<evidence type="ECO:0000259" key="3">
    <source>
        <dbReference type="PROSITE" id="PS51677"/>
    </source>
</evidence>
<dbReference type="GO" id="GO:0016810">
    <property type="term" value="F:hydrolase activity, acting on carbon-nitrogen (but not peptide) bonds"/>
    <property type="evidence" value="ECO:0007669"/>
    <property type="project" value="InterPro"/>
</dbReference>
<name>A0A3A9AZZ9_9FIRM</name>
<keyword evidence="2" id="KW-0732">Signal</keyword>
<evidence type="ECO:0000313" key="5">
    <source>
        <dbReference type="Proteomes" id="UP000280696"/>
    </source>
</evidence>
<dbReference type="GO" id="GO:0005576">
    <property type="term" value="C:extracellular region"/>
    <property type="evidence" value="ECO:0007669"/>
    <property type="project" value="UniProtKB-SubCell"/>
</dbReference>
<dbReference type="OrthoDB" id="43281at2"/>
<accession>A0A3A9AZZ9</accession>
<dbReference type="Proteomes" id="UP000280696">
    <property type="component" value="Unassembled WGS sequence"/>
</dbReference>
<dbReference type="PROSITE" id="PS51677">
    <property type="entry name" value="NODB"/>
    <property type="match status" value="1"/>
</dbReference>
<reference evidence="4 5" key="1">
    <citation type="submission" date="2018-09" db="EMBL/GenBank/DDBJ databases">
        <title>Murine metabolic-syndrome-specific gut microbial biobank.</title>
        <authorList>
            <person name="Liu C."/>
        </authorList>
    </citation>
    <scope>NUCLEOTIDE SEQUENCE [LARGE SCALE GENOMIC DNA]</scope>
    <source>
        <strain evidence="4 5">0.1xD8-82</strain>
    </source>
</reference>
<evidence type="ECO:0000313" key="4">
    <source>
        <dbReference type="EMBL" id="RKI93131.1"/>
    </source>
</evidence>
<dbReference type="RefSeq" id="WP_120466980.1">
    <property type="nucleotide sequence ID" value="NZ_RAYQ01000003.1"/>
</dbReference>
<keyword evidence="5" id="KW-1185">Reference proteome</keyword>